<reference evidence="2 3" key="1">
    <citation type="submission" date="2017-05" db="EMBL/GenBank/DDBJ databases">
        <authorList>
            <person name="Varghese N."/>
            <person name="Submissions S."/>
        </authorList>
    </citation>
    <scope>NUCLEOTIDE SEQUENCE [LARGE SCALE GENOMIC DNA]</scope>
    <source>
        <strain evidence="2 3">DSM 28009</strain>
    </source>
</reference>
<gene>
    <name evidence="2" type="ORF">SAMN06265380_10172</name>
</gene>
<keyword evidence="3" id="KW-1185">Reference proteome</keyword>
<dbReference type="EMBL" id="FXTE01000001">
    <property type="protein sequence ID" value="SMO33198.1"/>
    <property type="molecule type" value="Genomic_DNA"/>
</dbReference>
<proteinExistence type="predicted"/>
<accession>A0A521AEI5</accession>
<evidence type="ECO:0000313" key="3">
    <source>
        <dbReference type="Proteomes" id="UP000319555"/>
    </source>
</evidence>
<sequence>MKYLSKIAGICSLTTLAACGGTMQGVVRGEGTRVQFQYEQGMDRDYYETTIDGEHFKGQAVYANASSGTGVGFANGTTVPVFTSTTTGNLVAVMFGDKGSTMRCDMNYADSSGFTSMGGVGVCQHSDGRVIDVMW</sequence>
<dbReference type="AlphaFoldDB" id="A0A521AEI5"/>
<keyword evidence="1" id="KW-0732">Signal</keyword>
<evidence type="ECO:0000313" key="2">
    <source>
        <dbReference type="EMBL" id="SMO33198.1"/>
    </source>
</evidence>
<evidence type="ECO:0000256" key="1">
    <source>
        <dbReference type="SAM" id="SignalP"/>
    </source>
</evidence>
<name>A0A521AEI5_9RHOB</name>
<organism evidence="2 3">
    <name type="scientific">Ruegeria faecimaris</name>
    <dbReference type="NCBI Taxonomy" id="686389"/>
    <lineage>
        <taxon>Bacteria</taxon>
        <taxon>Pseudomonadati</taxon>
        <taxon>Pseudomonadota</taxon>
        <taxon>Alphaproteobacteria</taxon>
        <taxon>Rhodobacterales</taxon>
        <taxon>Roseobacteraceae</taxon>
        <taxon>Ruegeria</taxon>
    </lineage>
</organism>
<dbReference type="PROSITE" id="PS51257">
    <property type="entry name" value="PROKAR_LIPOPROTEIN"/>
    <property type="match status" value="1"/>
</dbReference>
<feature type="chain" id="PRO_5022198580" evidence="1">
    <location>
        <begin position="18"/>
        <end position="135"/>
    </location>
</feature>
<dbReference type="Proteomes" id="UP000319555">
    <property type="component" value="Unassembled WGS sequence"/>
</dbReference>
<feature type="signal peptide" evidence="1">
    <location>
        <begin position="1"/>
        <end position="17"/>
    </location>
</feature>
<protein>
    <submittedName>
        <fullName evidence="2">Uncharacterized protein</fullName>
    </submittedName>
</protein>